<dbReference type="PANTHER" id="PTHR10677:SF3">
    <property type="entry name" value="FI07626P-RELATED"/>
    <property type="match status" value="1"/>
</dbReference>
<accession>A0AAV8E3X2</accession>
<dbReference type="SMART" id="SM00213">
    <property type="entry name" value="UBQ"/>
    <property type="match status" value="1"/>
</dbReference>
<proteinExistence type="predicted"/>
<dbReference type="PANTHER" id="PTHR10677">
    <property type="entry name" value="UBIQUILIN"/>
    <property type="match status" value="1"/>
</dbReference>
<dbReference type="GO" id="GO:0005829">
    <property type="term" value="C:cytosol"/>
    <property type="evidence" value="ECO:0007669"/>
    <property type="project" value="TreeGrafter"/>
</dbReference>
<dbReference type="EMBL" id="JAMFTS010000003">
    <property type="protein sequence ID" value="KAJ4774964.1"/>
    <property type="molecule type" value="Genomic_DNA"/>
</dbReference>
<comment type="caution">
    <text evidence="2">The sequence shown here is derived from an EMBL/GenBank/DDBJ whole genome shotgun (WGS) entry which is preliminary data.</text>
</comment>
<gene>
    <name evidence="2" type="ORF">LUZ62_059221</name>
</gene>
<dbReference type="Proteomes" id="UP001140206">
    <property type="component" value="Chromosome 3"/>
</dbReference>
<dbReference type="InterPro" id="IPR029071">
    <property type="entry name" value="Ubiquitin-like_domsf"/>
</dbReference>
<organism evidence="2 3">
    <name type="scientific">Rhynchospora pubera</name>
    <dbReference type="NCBI Taxonomy" id="906938"/>
    <lineage>
        <taxon>Eukaryota</taxon>
        <taxon>Viridiplantae</taxon>
        <taxon>Streptophyta</taxon>
        <taxon>Embryophyta</taxon>
        <taxon>Tracheophyta</taxon>
        <taxon>Spermatophyta</taxon>
        <taxon>Magnoliopsida</taxon>
        <taxon>Liliopsida</taxon>
        <taxon>Poales</taxon>
        <taxon>Cyperaceae</taxon>
        <taxon>Cyperoideae</taxon>
        <taxon>Rhynchosporeae</taxon>
        <taxon>Rhynchospora</taxon>
    </lineage>
</organism>
<evidence type="ECO:0000313" key="3">
    <source>
        <dbReference type="Proteomes" id="UP001140206"/>
    </source>
</evidence>
<dbReference type="AlphaFoldDB" id="A0AAV8E3X2"/>
<evidence type="ECO:0000259" key="1">
    <source>
        <dbReference type="PROSITE" id="PS50053"/>
    </source>
</evidence>
<keyword evidence="3" id="KW-1185">Reference proteome</keyword>
<dbReference type="GO" id="GO:0031593">
    <property type="term" value="F:polyubiquitin modification-dependent protein binding"/>
    <property type="evidence" value="ECO:0007669"/>
    <property type="project" value="TreeGrafter"/>
</dbReference>
<protein>
    <submittedName>
        <fullName evidence="2">Ubiquitin family protein</fullName>
    </submittedName>
</protein>
<dbReference type="Gene3D" id="3.10.20.90">
    <property type="entry name" value="Phosphatidylinositol 3-kinase Catalytic Subunit, Chain A, domain 1"/>
    <property type="match status" value="1"/>
</dbReference>
<dbReference type="InterPro" id="IPR000626">
    <property type="entry name" value="Ubiquitin-like_dom"/>
</dbReference>
<dbReference type="Pfam" id="PF00240">
    <property type="entry name" value="ubiquitin"/>
    <property type="match status" value="1"/>
</dbReference>
<reference evidence="2" key="1">
    <citation type="submission" date="2022-08" db="EMBL/GenBank/DDBJ databases">
        <authorList>
            <person name="Marques A."/>
        </authorList>
    </citation>
    <scope>NUCLEOTIDE SEQUENCE</scope>
    <source>
        <strain evidence="2">RhyPub2mFocal</strain>
        <tissue evidence="2">Leaves</tissue>
    </source>
</reference>
<dbReference type="SUPFAM" id="SSF54236">
    <property type="entry name" value="Ubiquitin-like"/>
    <property type="match status" value="1"/>
</dbReference>
<dbReference type="GO" id="GO:0006511">
    <property type="term" value="P:ubiquitin-dependent protein catabolic process"/>
    <property type="evidence" value="ECO:0007669"/>
    <property type="project" value="TreeGrafter"/>
</dbReference>
<feature type="domain" description="Ubiquitin-like" evidence="1">
    <location>
        <begin position="17"/>
        <end position="92"/>
    </location>
</feature>
<dbReference type="PROSITE" id="PS50053">
    <property type="entry name" value="UBIQUITIN_2"/>
    <property type="match status" value="1"/>
</dbReference>
<evidence type="ECO:0000313" key="2">
    <source>
        <dbReference type="EMBL" id="KAJ4774964.1"/>
    </source>
</evidence>
<dbReference type="InterPro" id="IPR015496">
    <property type="entry name" value="Ubiquilin"/>
</dbReference>
<name>A0AAV8E3X2_9POAL</name>
<sequence>MHDTMGSDLEDDEQSEVLLQIQLADQSKITILFNLDKTVEEFRWAVAELTEILPNEQNLVYRGHILENSYTLKSYGLEQDQIIDVVRRVRPPSTSISSDLIIHLGRRGPPLNMSIGFLSRKCGLDNTRNGLSDKKPQLQPILNTAASIIREIPILSQISNEQGMEKMLGNRLTLRKTLWYLLFLKLLKVRKGVASRKADIMRTVKAFSEESERLKRNHVLQGISHQSEANQLSCDLMGLNLVGTSSCVTKSSNANQSCSAPNIKPLPNPWFACSSRGIFLWNEHTSVLSLWRYLKNDSNGRERALDDFVHMLLTETSFLRHYKEQHNSIDLAVTAMLGSDYAGVSDILHDADLPYETLGNIASENLLAGQLAEMVRDLLLYGMDMEEAIKKRLGG</sequence>